<keyword evidence="2" id="KW-0732">Signal</keyword>
<keyword evidence="1" id="KW-0677">Repeat</keyword>
<evidence type="ECO:0000259" key="3">
    <source>
        <dbReference type="PROSITE" id="PS51272"/>
    </source>
</evidence>
<evidence type="ECO:0000313" key="5">
    <source>
        <dbReference type="Proteomes" id="UP000824111"/>
    </source>
</evidence>
<evidence type="ECO:0000313" key="4">
    <source>
        <dbReference type="EMBL" id="HIU48078.1"/>
    </source>
</evidence>
<dbReference type="AlphaFoldDB" id="A0A9D1LU31"/>
<reference evidence="4" key="2">
    <citation type="journal article" date="2021" name="PeerJ">
        <title>Extensive microbial diversity within the chicken gut microbiome revealed by metagenomics and culture.</title>
        <authorList>
            <person name="Gilroy R."/>
            <person name="Ravi A."/>
            <person name="Getino M."/>
            <person name="Pursley I."/>
            <person name="Horton D.L."/>
            <person name="Alikhan N.F."/>
            <person name="Baker D."/>
            <person name="Gharbi K."/>
            <person name="Hall N."/>
            <person name="Watson M."/>
            <person name="Adriaenssens E.M."/>
            <person name="Foster-Nyarko E."/>
            <person name="Jarju S."/>
            <person name="Secka A."/>
            <person name="Antonio M."/>
            <person name="Oren A."/>
            <person name="Chaudhuri R.R."/>
            <person name="La Ragione R."/>
            <person name="Hildebrand F."/>
            <person name="Pallen M.J."/>
        </authorList>
    </citation>
    <scope>NUCLEOTIDE SEQUENCE</scope>
    <source>
        <strain evidence="4">ChiSjej4B22-9803</strain>
    </source>
</reference>
<feature type="signal peptide" evidence="2">
    <location>
        <begin position="1"/>
        <end position="36"/>
    </location>
</feature>
<comment type="caution">
    <text evidence="4">The sequence shown here is derived from an EMBL/GenBank/DDBJ whole genome shotgun (WGS) entry which is preliminary data.</text>
</comment>
<dbReference type="PANTHER" id="PTHR43308:SF5">
    <property type="entry name" value="S-LAYER PROTEIN _ PEPTIDOGLYCAN ENDO-BETA-N-ACETYLGLUCOSAMINIDASE"/>
    <property type="match status" value="1"/>
</dbReference>
<feature type="domain" description="SLH" evidence="3">
    <location>
        <begin position="34"/>
        <end position="96"/>
    </location>
</feature>
<dbReference type="PANTHER" id="PTHR43308">
    <property type="entry name" value="OUTER MEMBRANE PROTEIN ALPHA-RELATED"/>
    <property type="match status" value="1"/>
</dbReference>
<dbReference type="EMBL" id="DVND01000043">
    <property type="protein sequence ID" value="HIU48078.1"/>
    <property type="molecule type" value="Genomic_DNA"/>
</dbReference>
<feature type="domain" description="SLH" evidence="3">
    <location>
        <begin position="169"/>
        <end position="231"/>
    </location>
</feature>
<evidence type="ECO:0000256" key="1">
    <source>
        <dbReference type="ARBA" id="ARBA00022737"/>
    </source>
</evidence>
<dbReference type="Proteomes" id="UP000824111">
    <property type="component" value="Unassembled WGS sequence"/>
</dbReference>
<dbReference type="InterPro" id="IPR001119">
    <property type="entry name" value="SLH_dom"/>
</dbReference>
<feature type="chain" id="PRO_5038993802" evidence="2">
    <location>
        <begin position="37"/>
        <end position="333"/>
    </location>
</feature>
<evidence type="ECO:0000256" key="2">
    <source>
        <dbReference type="SAM" id="SignalP"/>
    </source>
</evidence>
<accession>A0A9D1LU31</accession>
<dbReference type="Pfam" id="PF00395">
    <property type="entry name" value="SLH"/>
    <property type="match status" value="2"/>
</dbReference>
<proteinExistence type="predicted"/>
<dbReference type="InterPro" id="IPR051465">
    <property type="entry name" value="Cell_Envelope_Struct_Comp"/>
</dbReference>
<dbReference type="PROSITE" id="PS51272">
    <property type="entry name" value="SLH"/>
    <property type="match status" value="2"/>
</dbReference>
<organism evidence="4 5">
    <name type="scientific">Candidatus Avimonoglobus intestinipullorum</name>
    <dbReference type="NCBI Taxonomy" id="2840699"/>
    <lineage>
        <taxon>Bacteria</taxon>
        <taxon>Bacillati</taxon>
        <taxon>Bacillota</taxon>
        <taxon>Clostridia</taxon>
        <taxon>Eubacteriales</taxon>
        <taxon>Candidatus Avimonoglobus</taxon>
    </lineage>
</organism>
<sequence>MKTRKELHTMHQFFKKTISLLAAGALAFSVSAAALAQEFVDMPDNWTTSALQNAVENGLLSGDGDRIMPDDNITRAQMAAIIVRAFGATETADISRYTDVSADMWYYDEFSKAVAMGAFQGDGNLLKPDDFITFQECFSVVFNTFFLPEPEVYDEASNTYVMEDLDEILKDFSDKDEIADWAKVYAASIVKNGYWDGINGELTPTEYITRSEFAVLMDNLVKTYVNEPGTYTEFPEGNVMIRTPGVVLDNVNTAYDIYVGEGAGLNGVEINNVTAQTLLLRIGGELSVSGDFGRLLIESPLLTADISQATFDYIASCEGSKIILGQIMGGAES</sequence>
<name>A0A9D1LU31_9FIRM</name>
<gene>
    <name evidence="4" type="ORF">IAB04_01805</name>
</gene>
<reference evidence="4" key="1">
    <citation type="submission" date="2020-10" db="EMBL/GenBank/DDBJ databases">
        <authorList>
            <person name="Gilroy R."/>
        </authorList>
    </citation>
    <scope>NUCLEOTIDE SEQUENCE</scope>
    <source>
        <strain evidence="4">ChiSjej4B22-9803</strain>
    </source>
</reference>
<protein>
    <submittedName>
        <fullName evidence="4">S-layer homology domain-containing protein</fullName>
    </submittedName>
</protein>